<evidence type="ECO:0000313" key="7">
    <source>
        <dbReference type="EMBL" id="SDI73910.1"/>
    </source>
</evidence>
<dbReference type="PIRSF" id="PIRSF006324">
    <property type="entry name" value="LeuE"/>
    <property type="match status" value="1"/>
</dbReference>
<dbReference type="Proteomes" id="UP000199382">
    <property type="component" value="Unassembled WGS sequence"/>
</dbReference>
<feature type="transmembrane region" description="Helical" evidence="6">
    <location>
        <begin position="71"/>
        <end position="92"/>
    </location>
</feature>
<evidence type="ECO:0000256" key="3">
    <source>
        <dbReference type="ARBA" id="ARBA00022692"/>
    </source>
</evidence>
<sequence>MIPLDILSVFAVTSILLALAPGSDNIFVLTQSALFGWREGLLVTLGLCCGIIVHTTAVSLGVAAIFQASALAFSVLKTAGIAYLLYLAWGAFRAGAQDLGETVSPRLTARQLFTRGIVMNLTNPKVAIFFLAFLPQFTDPARGAIVPQMLLLGAVFVASAMPVFAAIALTAGRLGNWLRKSAHAQRMLNRVAGSIFVLLAGGLAVSSR</sequence>
<keyword evidence="2" id="KW-1003">Cell membrane</keyword>
<feature type="transmembrane region" description="Helical" evidence="6">
    <location>
        <begin position="187"/>
        <end position="205"/>
    </location>
</feature>
<keyword evidence="8" id="KW-1185">Reference proteome</keyword>
<dbReference type="Pfam" id="PF01810">
    <property type="entry name" value="LysE"/>
    <property type="match status" value="1"/>
</dbReference>
<evidence type="ECO:0000256" key="6">
    <source>
        <dbReference type="SAM" id="Phobius"/>
    </source>
</evidence>
<keyword evidence="5 6" id="KW-0472">Membrane</keyword>
<evidence type="ECO:0000256" key="1">
    <source>
        <dbReference type="ARBA" id="ARBA00004651"/>
    </source>
</evidence>
<keyword evidence="4 6" id="KW-1133">Transmembrane helix</keyword>
<dbReference type="GO" id="GO:0005886">
    <property type="term" value="C:plasma membrane"/>
    <property type="evidence" value="ECO:0007669"/>
    <property type="project" value="UniProtKB-SubCell"/>
</dbReference>
<gene>
    <name evidence="7" type="ORF">SAMN04488026_1006111</name>
</gene>
<dbReference type="EMBL" id="FNEK01000006">
    <property type="protein sequence ID" value="SDI73910.1"/>
    <property type="molecule type" value="Genomic_DNA"/>
</dbReference>
<proteinExistence type="predicted"/>
<organism evidence="7 8">
    <name type="scientific">Aliiruegeria lutimaris</name>
    <dbReference type="NCBI Taxonomy" id="571298"/>
    <lineage>
        <taxon>Bacteria</taxon>
        <taxon>Pseudomonadati</taxon>
        <taxon>Pseudomonadota</taxon>
        <taxon>Alphaproteobacteria</taxon>
        <taxon>Rhodobacterales</taxon>
        <taxon>Roseobacteraceae</taxon>
        <taxon>Aliiruegeria</taxon>
    </lineage>
</organism>
<dbReference type="PANTHER" id="PTHR30086">
    <property type="entry name" value="ARGININE EXPORTER PROTEIN ARGO"/>
    <property type="match status" value="1"/>
</dbReference>
<dbReference type="OrthoDB" id="9804822at2"/>
<name>A0A1G8N2V6_9RHOB</name>
<evidence type="ECO:0000256" key="2">
    <source>
        <dbReference type="ARBA" id="ARBA00022475"/>
    </source>
</evidence>
<accession>A0A1G8N2V6</accession>
<protein>
    <submittedName>
        <fullName evidence="7">Threonine/homoserine/homoserine lactone efflux protein</fullName>
    </submittedName>
</protein>
<evidence type="ECO:0000313" key="8">
    <source>
        <dbReference type="Proteomes" id="UP000199382"/>
    </source>
</evidence>
<keyword evidence="3 6" id="KW-0812">Transmembrane</keyword>
<evidence type="ECO:0000256" key="4">
    <source>
        <dbReference type="ARBA" id="ARBA00022989"/>
    </source>
</evidence>
<dbReference type="InterPro" id="IPR001123">
    <property type="entry name" value="LeuE-type"/>
</dbReference>
<feature type="transmembrane region" description="Helical" evidence="6">
    <location>
        <begin position="6"/>
        <end position="29"/>
    </location>
</feature>
<dbReference type="AlphaFoldDB" id="A0A1G8N2V6"/>
<comment type="subcellular location">
    <subcellularLocation>
        <location evidence="1">Cell membrane</location>
        <topology evidence="1">Multi-pass membrane protein</topology>
    </subcellularLocation>
</comment>
<dbReference type="PANTHER" id="PTHR30086:SF20">
    <property type="entry name" value="ARGININE EXPORTER PROTEIN ARGO-RELATED"/>
    <property type="match status" value="1"/>
</dbReference>
<dbReference type="RefSeq" id="WP_093150658.1">
    <property type="nucleotide sequence ID" value="NZ_FNEK01000006.1"/>
</dbReference>
<dbReference type="STRING" id="571298.SAMN04488026_1006111"/>
<feature type="transmembrane region" description="Helical" evidence="6">
    <location>
        <begin position="41"/>
        <end position="65"/>
    </location>
</feature>
<feature type="transmembrane region" description="Helical" evidence="6">
    <location>
        <begin position="112"/>
        <end position="137"/>
    </location>
</feature>
<reference evidence="7 8" key="1">
    <citation type="submission" date="2016-10" db="EMBL/GenBank/DDBJ databases">
        <authorList>
            <person name="de Groot N.N."/>
        </authorList>
    </citation>
    <scope>NUCLEOTIDE SEQUENCE [LARGE SCALE GENOMIC DNA]</scope>
    <source>
        <strain evidence="7 8">DSM 25294</strain>
    </source>
</reference>
<evidence type="ECO:0000256" key="5">
    <source>
        <dbReference type="ARBA" id="ARBA00023136"/>
    </source>
</evidence>
<feature type="transmembrane region" description="Helical" evidence="6">
    <location>
        <begin position="149"/>
        <end position="175"/>
    </location>
</feature>
<dbReference type="GO" id="GO:0015171">
    <property type="term" value="F:amino acid transmembrane transporter activity"/>
    <property type="evidence" value="ECO:0007669"/>
    <property type="project" value="TreeGrafter"/>
</dbReference>